<accession>A0AAN9SUN0</accession>
<keyword evidence="2" id="KW-0677">Repeat</keyword>
<dbReference type="InterPro" id="IPR011990">
    <property type="entry name" value="TPR-like_helical_dom_sf"/>
</dbReference>
<dbReference type="InterPro" id="IPR002885">
    <property type="entry name" value="PPR_rpt"/>
</dbReference>
<dbReference type="PROSITE" id="PS51375">
    <property type="entry name" value="PPR"/>
    <property type="match status" value="1"/>
</dbReference>
<evidence type="ECO:0000313" key="5">
    <source>
        <dbReference type="Proteomes" id="UP001386955"/>
    </source>
</evidence>
<dbReference type="EMBL" id="JAYMYS010000002">
    <property type="protein sequence ID" value="KAK7404975.1"/>
    <property type="molecule type" value="Genomic_DNA"/>
</dbReference>
<dbReference type="Pfam" id="PF13812">
    <property type="entry name" value="PPR_3"/>
    <property type="match status" value="1"/>
</dbReference>
<evidence type="ECO:0008006" key="6">
    <source>
        <dbReference type="Google" id="ProtNLM"/>
    </source>
</evidence>
<dbReference type="Gene3D" id="1.25.40.10">
    <property type="entry name" value="Tetratricopeptide repeat domain"/>
    <property type="match status" value="1"/>
</dbReference>
<evidence type="ECO:0000256" key="1">
    <source>
        <dbReference type="ARBA" id="ARBA00007626"/>
    </source>
</evidence>
<evidence type="ECO:0000256" key="3">
    <source>
        <dbReference type="PROSITE-ProRule" id="PRU00708"/>
    </source>
</evidence>
<dbReference type="Proteomes" id="UP001386955">
    <property type="component" value="Unassembled WGS sequence"/>
</dbReference>
<evidence type="ECO:0000313" key="4">
    <source>
        <dbReference type="EMBL" id="KAK7404975.1"/>
    </source>
</evidence>
<comment type="caution">
    <text evidence="4">The sequence shown here is derived from an EMBL/GenBank/DDBJ whole genome shotgun (WGS) entry which is preliminary data.</text>
</comment>
<dbReference type="PANTHER" id="PTHR47936">
    <property type="entry name" value="PPR_LONG DOMAIN-CONTAINING PROTEIN"/>
    <property type="match status" value="1"/>
</dbReference>
<protein>
    <recommendedName>
        <fullName evidence="6">Pentatricopeptide repeat-containing protein</fullName>
    </recommendedName>
</protein>
<keyword evidence="5" id="KW-1185">Reference proteome</keyword>
<organism evidence="4 5">
    <name type="scientific">Psophocarpus tetragonolobus</name>
    <name type="common">Winged bean</name>
    <name type="synonym">Dolichos tetragonolobus</name>
    <dbReference type="NCBI Taxonomy" id="3891"/>
    <lineage>
        <taxon>Eukaryota</taxon>
        <taxon>Viridiplantae</taxon>
        <taxon>Streptophyta</taxon>
        <taxon>Embryophyta</taxon>
        <taxon>Tracheophyta</taxon>
        <taxon>Spermatophyta</taxon>
        <taxon>Magnoliopsida</taxon>
        <taxon>eudicotyledons</taxon>
        <taxon>Gunneridae</taxon>
        <taxon>Pentapetalae</taxon>
        <taxon>rosids</taxon>
        <taxon>fabids</taxon>
        <taxon>Fabales</taxon>
        <taxon>Fabaceae</taxon>
        <taxon>Papilionoideae</taxon>
        <taxon>50 kb inversion clade</taxon>
        <taxon>NPAAA clade</taxon>
        <taxon>indigoferoid/millettioid clade</taxon>
        <taxon>Phaseoleae</taxon>
        <taxon>Psophocarpus</taxon>
    </lineage>
</organism>
<reference evidence="4 5" key="1">
    <citation type="submission" date="2024-01" db="EMBL/GenBank/DDBJ databases">
        <title>The genomes of 5 underutilized Papilionoideae crops provide insights into root nodulation and disease resistanc.</title>
        <authorList>
            <person name="Jiang F."/>
        </authorList>
    </citation>
    <scope>NUCLEOTIDE SEQUENCE [LARGE SCALE GENOMIC DNA]</scope>
    <source>
        <strain evidence="4">DUOXIRENSHENG_FW03</strain>
        <tissue evidence="4">Leaves</tissue>
    </source>
</reference>
<comment type="similarity">
    <text evidence="1">Belongs to the PPR family. P subfamily.</text>
</comment>
<dbReference type="NCBIfam" id="TIGR00756">
    <property type="entry name" value="PPR"/>
    <property type="match status" value="1"/>
</dbReference>
<sequence length="161" mass="18610">MHSTSEAIQEVGKATERVCKVRIMCTILALDTALNETSVRVSPDLVENSNNVKKNEEIFYGIKRLCRMQKVATFCLRDGGRLLIFPRQERFLGRWLMDDVILMLLVMHRIENAIDTFLEMEKKGIKVDVVVYNALISAFYKVNKFENVHRVLQEMENGDGR</sequence>
<gene>
    <name evidence="4" type="ORF">VNO78_06070</name>
</gene>
<dbReference type="AlphaFoldDB" id="A0AAN9SUN0"/>
<name>A0AAN9SUN0_PSOTE</name>
<feature type="repeat" description="PPR" evidence="3">
    <location>
        <begin position="128"/>
        <end position="161"/>
    </location>
</feature>
<proteinExistence type="inferred from homology"/>
<evidence type="ECO:0000256" key="2">
    <source>
        <dbReference type="ARBA" id="ARBA00022737"/>
    </source>
</evidence>
<dbReference type="PANTHER" id="PTHR47936:SF1">
    <property type="entry name" value="PENTATRICOPEPTIDE REPEAT-CONTAINING PROTEIN GUN1, CHLOROPLASTIC"/>
    <property type="match status" value="1"/>
</dbReference>